<dbReference type="AlphaFoldDB" id="A0AAD6UU12"/>
<dbReference type="PANTHER" id="PTHR45646">
    <property type="entry name" value="SERINE/THREONINE-PROTEIN KINASE DOA-RELATED"/>
    <property type="match status" value="1"/>
</dbReference>
<keyword evidence="3 6" id="KW-0547">Nucleotide-binding</keyword>
<evidence type="ECO:0000256" key="5">
    <source>
        <dbReference type="ARBA" id="ARBA00022840"/>
    </source>
</evidence>
<comment type="caution">
    <text evidence="8">The sequence shown here is derived from an EMBL/GenBank/DDBJ whole genome shotgun (WGS) entry which is preliminary data.</text>
</comment>
<keyword evidence="4 8" id="KW-0418">Kinase</keyword>
<dbReference type="SMART" id="SM00220">
    <property type="entry name" value="S_TKc"/>
    <property type="match status" value="1"/>
</dbReference>
<evidence type="ECO:0000313" key="8">
    <source>
        <dbReference type="EMBL" id="KAJ7194650.1"/>
    </source>
</evidence>
<gene>
    <name evidence="8" type="ORF">GGX14DRAFT_576101</name>
</gene>
<dbReference type="GO" id="GO:0005524">
    <property type="term" value="F:ATP binding"/>
    <property type="evidence" value="ECO:0007669"/>
    <property type="project" value="UniProtKB-UniRule"/>
</dbReference>
<evidence type="ECO:0000256" key="3">
    <source>
        <dbReference type="ARBA" id="ARBA00022741"/>
    </source>
</evidence>
<dbReference type="PROSITE" id="PS50011">
    <property type="entry name" value="PROTEIN_KINASE_DOM"/>
    <property type="match status" value="1"/>
</dbReference>
<dbReference type="PROSITE" id="PS00107">
    <property type="entry name" value="PROTEIN_KINASE_ATP"/>
    <property type="match status" value="1"/>
</dbReference>
<dbReference type="Gene3D" id="1.10.510.10">
    <property type="entry name" value="Transferase(Phosphotransferase) domain 1"/>
    <property type="match status" value="1"/>
</dbReference>
<dbReference type="GO" id="GO:0043484">
    <property type="term" value="P:regulation of RNA splicing"/>
    <property type="evidence" value="ECO:0007669"/>
    <property type="project" value="TreeGrafter"/>
</dbReference>
<evidence type="ECO:0000256" key="4">
    <source>
        <dbReference type="ARBA" id="ARBA00022777"/>
    </source>
</evidence>
<dbReference type="InterPro" id="IPR011009">
    <property type="entry name" value="Kinase-like_dom_sf"/>
</dbReference>
<proteinExistence type="predicted"/>
<keyword evidence="5 6" id="KW-0067">ATP-binding</keyword>
<dbReference type="EMBL" id="JARJCW010000096">
    <property type="protein sequence ID" value="KAJ7194650.1"/>
    <property type="molecule type" value="Genomic_DNA"/>
</dbReference>
<dbReference type="Gene3D" id="3.30.200.20">
    <property type="entry name" value="Phosphorylase Kinase, domain 1"/>
    <property type="match status" value="1"/>
</dbReference>
<evidence type="ECO:0000256" key="1">
    <source>
        <dbReference type="ARBA" id="ARBA00022527"/>
    </source>
</evidence>
<evidence type="ECO:0000313" key="9">
    <source>
        <dbReference type="Proteomes" id="UP001219525"/>
    </source>
</evidence>
<dbReference type="GO" id="GO:0004674">
    <property type="term" value="F:protein serine/threonine kinase activity"/>
    <property type="evidence" value="ECO:0007669"/>
    <property type="project" value="UniProtKB-KW"/>
</dbReference>
<name>A0AAD6UU12_9AGAR</name>
<dbReference type="InterPro" id="IPR017441">
    <property type="entry name" value="Protein_kinase_ATP_BS"/>
</dbReference>
<reference evidence="8" key="1">
    <citation type="submission" date="2023-03" db="EMBL/GenBank/DDBJ databases">
        <title>Massive genome expansion in bonnet fungi (Mycena s.s.) driven by repeated elements and novel gene families across ecological guilds.</title>
        <authorList>
            <consortium name="Lawrence Berkeley National Laboratory"/>
            <person name="Harder C.B."/>
            <person name="Miyauchi S."/>
            <person name="Viragh M."/>
            <person name="Kuo A."/>
            <person name="Thoen E."/>
            <person name="Andreopoulos B."/>
            <person name="Lu D."/>
            <person name="Skrede I."/>
            <person name="Drula E."/>
            <person name="Henrissat B."/>
            <person name="Morin E."/>
            <person name="Kohler A."/>
            <person name="Barry K."/>
            <person name="LaButti K."/>
            <person name="Morin E."/>
            <person name="Salamov A."/>
            <person name="Lipzen A."/>
            <person name="Mereny Z."/>
            <person name="Hegedus B."/>
            <person name="Baldrian P."/>
            <person name="Stursova M."/>
            <person name="Weitz H."/>
            <person name="Taylor A."/>
            <person name="Grigoriev I.V."/>
            <person name="Nagy L.G."/>
            <person name="Martin F."/>
            <person name="Kauserud H."/>
        </authorList>
    </citation>
    <scope>NUCLEOTIDE SEQUENCE</scope>
    <source>
        <strain evidence="8">9144</strain>
    </source>
</reference>
<dbReference type="Proteomes" id="UP001219525">
    <property type="component" value="Unassembled WGS sequence"/>
</dbReference>
<dbReference type="SUPFAM" id="SSF56112">
    <property type="entry name" value="Protein kinase-like (PK-like)"/>
    <property type="match status" value="1"/>
</dbReference>
<feature type="binding site" evidence="6">
    <location>
        <position position="75"/>
    </location>
    <ligand>
        <name>ATP</name>
        <dbReference type="ChEBI" id="CHEBI:30616"/>
    </ligand>
</feature>
<dbReference type="GO" id="GO:0005634">
    <property type="term" value="C:nucleus"/>
    <property type="evidence" value="ECO:0007669"/>
    <property type="project" value="TreeGrafter"/>
</dbReference>
<keyword evidence="9" id="KW-1185">Reference proteome</keyword>
<dbReference type="InterPro" id="IPR051175">
    <property type="entry name" value="CLK_kinases"/>
</dbReference>
<feature type="domain" description="Protein kinase" evidence="7">
    <location>
        <begin position="46"/>
        <end position="427"/>
    </location>
</feature>
<protein>
    <submittedName>
        <fullName evidence="8">Kinase-like domain-containing protein</fullName>
    </submittedName>
</protein>
<keyword evidence="1" id="KW-0723">Serine/threonine-protein kinase</keyword>
<evidence type="ECO:0000256" key="6">
    <source>
        <dbReference type="PROSITE-ProRule" id="PRU10141"/>
    </source>
</evidence>
<dbReference type="Pfam" id="PF00069">
    <property type="entry name" value="Pkinase"/>
    <property type="match status" value="1"/>
</dbReference>
<organism evidence="8 9">
    <name type="scientific">Mycena pura</name>
    <dbReference type="NCBI Taxonomy" id="153505"/>
    <lineage>
        <taxon>Eukaryota</taxon>
        <taxon>Fungi</taxon>
        <taxon>Dikarya</taxon>
        <taxon>Basidiomycota</taxon>
        <taxon>Agaricomycotina</taxon>
        <taxon>Agaricomycetes</taxon>
        <taxon>Agaricomycetidae</taxon>
        <taxon>Agaricales</taxon>
        <taxon>Marasmiineae</taxon>
        <taxon>Mycenaceae</taxon>
        <taxon>Mycena</taxon>
    </lineage>
</organism>
<accession>A0AAD6UU12</accession>
<sequence>MSDSDWSDDSLFMFSDPNGCEPRDAYSNGGLCPIKLGDVLGDPPRYRIISRLGVGSYSTVWLACDRLMSRTVALKVVEAKQTGQSKELDVLQRLTVPAPVPSRTPRAIQLLDAFETTSANGIHQVFVTELVVRILDPWCISPFQPRVTKDVLRQTVEALAFIHSRGIAHGDLYPANFGLAVHGFDQLSNTAICEMMGAAEIFPLLPHSPDSVDPNSFPPYVCGAMDLGAFLLKRFPETVAPPLSVRILDFGSGALRFWQLFNQLSLPFDTAYVVDGSPSPQYETPVHYFAPEVAFPLAALEVDAPWDQRSDIWSLAITFHDLVGAQGICPIYPDPRGVFAEFLPEYMVLLCGEVPDTWRDYIASREVYSDCPWVPEHTAKHWKQVEEFFADLGVDDPPGLVKLMRRMLVLDPAKRPTAAELLDDPYFVGTKIDVPRSSVLLRCATGHA</sequence>
<dbReference type="PANTHER" id="PTHR45646:SF11">
    <property type="entry name" value="SERINE_THREONINE-PROTEIN KINASE DOA"/>
    <property type="match status" value="1"/>
</dbReference>
<keyword evidence="2" id="KW-0808">Transferase</keyword>
<evidence type="ECO:0000259" key="7">
    <source>
        <dbReference type="PROSITE" id="PS50011"/>
    </source>
</evidence>
<evidence type="ECO:0000256" key="2">
    <source>
        <dbReference type="ARBA" id="ARBA00022679"/>
    </source>
</evidence>
<dbReference type="InterPro" id="IPR000719">
    <property type="entry name" value="Prot_kinase_dom"/>
</dbReference>